<dbReference type="NCBIfam" id="TIGR03359">
    <property type="entry name" value="VI_chp_6"/>
    <property type="match status" value="1"/>
</dbReference>
<organism evidence="1 2">
    <name type="scientific">Plantimonas leprariae</name>
    <dbReference type="NCBI Taxonomy" id="2615207"/>
    <lineage>
        <taxon>Bacteria</taxon>
        <taxon>Pseudomonadati</taxon>
        <taxon>Pseudomonadota</taxon>
        <taxon>Alphaproteobacteria</taxon>
        <taxon>Hyphomicrobiales</taxon>
        <taxon>Aurantimonadaceae</taxon>
        <taxon>Plantimonas</taxon>
    </lineage>
</organism>
<dbReference type="RefSeq" id="WP_150969311.1">
    <property type="nucleotide sequence ID" value="NZ_VZDO01000005.1"/>
</dbReference>
<dbReference type="EMBL" id="VZDO01000005">
    <property type="protein sequence ID" value="KAB0680238.1"/>
    <property type="molecule type" value="Genomic_DNA"/>
</dbReference>
<keyword evidence="2" id="KW-1185">Reference proteome</keyword>
<dbReference type="PIRSF" id="PIRSF028304">
    <property type="entry name" value="UCP028304"/>
    <property type="match status" value="1"/>
</dbReference>
<evidence type="ECO:0000313" key="2">
    <source>
        <dbReference type="Proteomes" id="UP000432089"/>
    </source>
</evidence>
<protein>
    <submittedName>
        <fullName evidence="1">Type VI secretion system baseplate subunit TssF</fullName>
    </submittedName>
</protein>
<reference evidence="1 2" key="1">
    <citation type="submission" date="2019-09" db="EMBL/GenBank/DDBJ databases">
        <title>YIM 132180 draft genome.</title>
        <authorList>
            <person name="Zhang K."/>
        </authorList>
    </citation>
    <scope>NUCLEOTIDE SEQUENCE [LARGE SCALE GENOMIC DNA]</scope>
    <source>
        <strain evidence="1 2">YIM 132180</strain>
    </source>
</reference>
<dbReference type="AlphaFoldDB" id="A0A7V7PQ24"/>
<dbReference type="InterPro" id="IPR010272">
    <property type="entry name" value="T6SS_TssF"/>
</dbReference>
<dbReference type="PANTHER" id="PTHR35370">
    <property type="entry name" value="CYTOPLASMIC PROTEIN-RELATED-RELATED"/>
    <property type="match status" value="1"/>
</dbReference>
<dbReference type="PANTHER" id="PTHR35370:SF1">
    <property type="entry name" value="TYPE VI SECRETION SYSTEM COMPONENT TSSF1"/>
    <property type="match status" value="1"/>
</dbReference>
<proteinExistence type="predicted"/>
<sequence length="593" mass="64066">MASVGGFLQRYSEELGSLRRRAARFAEANPKIAGRLRLSGDAADDPHVERIVQSFAYVAARVRTKLDDEFPELTSGMLEALYPHYLAPVPSMTVIRLDPPAGLDAVQRVPRGSSIAAEAVEGERCRFRTTQDVAVAPVRIEAATLASRPVEAPPASLCPDPAAVLRLAVRPLDATKPAGKVGIRSLRFFVAAPWREATAIHELILNHTKAIALARHAGDAEATILPPSRLKPVGFEDAEGMLPYPPSSFVGYRLLTEFFALPQKFLFFEIDGLESWDSSRLEIFLYFDEARTDLERAVGPRTFVLGATPAVNLFPQRAEPIAVDGTRTDYPLVPDARRHATREVYGVTSVTVTDGRNGGPARRFFEEGGAGGAPAWHLRRTTDPADGTGEVSIGFAERTGGLEPGPDLVAGVETLSFNRDLPERLPYGGGHPRLELVDDAAGLASVEAIGAMTPVLRIEDDDERRWRLVSHLNLNHLSLADGTGAALKSLLRLYAIGDRRESGLLIDAISGLRSAPATARLHGGGMVAGTDLTLVFDPAQIDRGAAYLFGSVLDRFFGLYASMNSFTRLTAEFRGRDGIIAAWPARAGARPLL</sequence>
<dbReference type="Proteomes" id="UP000432089">
    <property type="component" value="Unassembled WGS sequence"/>
</dbReference>
<comment type="caution">
    <text evidence="1">The sequence shown here is derived from an EMBL/GenBank/DDBJ whole genome shotgun (WGS) entry which is preliminary data.</text>
</comment>
<dbReference type="Pfam" id="PF05947">
    <property type="entry name" value="T6SS_TssF"/>
    <property type="match status" value="1"/>
</dbReference>
<accession>A0A7V7PQ24</accession>
<gene>
    <name evidence="1" type="primary">tssF</name>
    <name evidence="1" type="ORF">F6X38_08640</name>
</gene>
<evidence type="ECO:0000313" key="1">
    <source>
        <dbReference type="EMBL" id="KAB0680238.1"/>
    </source>
</evidence>
<name>A0A7V7PQ24_9HYPH</name>